<evidence type="ECO:0000313" key="1">
    <source>
        <dbReference type="EMBL" id="RNF12166.1"/>
    </source>
</evidence>
<name>A0A422P358_TRYRA</name>
<sequence length="104" mass="11612">MASAAFTRATTIFVSNCCHYAVYGVTVFPQIVDSSSSSLASTVRHDKPKHRNRNCKCALGHTIGTINDIKFTRLRPFWSRCQKKARAVAVIHPSLARSLHTCHR</sequence>
<dbReference type="Proteomes" id="UP000283634">
    <property type="component" value="Unassembled WGS sequence"/>
</dbReference>
<gene>
    <name evidence="1" type="ORF">TraAM80_00447</name>
</gene>
<keyword evidence="2" id="KW-1185">Reference proteome</keyword>
<organism evidence="1 2">
    <name type="scientific">Trypanosoma rangeli</name>
    <dbReference type="NCBI Taxonomy" id="5698"/>
    <lineage>
        <taxon>Eukaryota</taxon>
        <taxon>Discoba</taxon>
        <taxon>Euglenozoa</taxon>
        <taxon>Kinetoplastea</taxon>
        <taxon>Metakinetoplastina</taxon>
        <taxon>Trypanosomatida</taxon>
        <taxon>Trypanosomatidae</taxon>
        <taxon>Trypanosoma</taxon>
        <taxon>Herpetosoma</taxon>
    </lineage>
</organism>
<evidence type="ECO:0000313" key="2">
    <source>
        <dbReference type="Proteomes" id="UP000283634"/>
    </source>
</evidence>
<dbReference type="EMBL" id="MKGL01000008">
    <property type="protein sequence ID" value="RNF12166.1"/>
    <property type="molecule type" value="Genomic_DNA"/>
</dbReference>
<dbReference type="RefSeq" id="XP_029242594.1">
    <property type="nucleotide sequence ID" value="XM_029377525.1"/>
</dbReference>
<reference evidence="1 2" key="1">
    <citation type="journal article" date="2018" name="BMC Genomics">
        <title>Genomic comparison of Trypanosoma conorhini and Trypanosoma rangeli to Trypanosoma cruzi strains of high and low virulence.</title>
        <authorList>
            <person name="Bradwell K.R."/>
            <person name="Koparde V.N."/>
            <person name="Matveyev A.V."/>
            <person name="Serrano M.G."/>
            <person name="Alves J.M."/>
            <person name="Parikh H."/>
            <person name="Huang B."/>
            <person name="Lee V."/>
            <person name="Espinosa-Alvarez O."/>
            <person name="Ortiz P.A."/>
            <person name="Costa-Martins A.G."/>
            <person name="Teixeira M.M."/>
            <person name="Buck G.A."/>
        </authorList>
    </citation>
    <scope>NUCLEOTIDE SEQUENCE [LARGE SCALE GENOMIC DNA]</scope>
    <source>
        <strain evidence="1 2">AM80</strain>
    </source>
</reference>
<accession>A0A422P358</accession>
<proteinExistence type="predicted"/>
<protein>
    <submittedName>
        <fullName evidence="1">Uncharacterized protein</fullName>
    </submittedName>
</protein>
<dbReference type="AlphaFoldDB" id="A0A422P358"/>
<dbReference type="GeneID" id="40324380"/>
<comment type="caution">
    <text evidence="1">The sequence shown here is derived from an EMBL/GenBank/DDBJ whole genome shotgun (WGS) entry which is preliminary data.</text>
</comment>